<dbReference type="PROSITE" id="PS50158">
    <property type="entry name" value="ZF_CCHC"/>
    <property type="match status" value="1"/>
</dbReference>
<reference evidence="3" key="2">
    <citation type="submission" date="2020-05" db="UniProtKB">
        <authorList>
            <consortium name="EnsemblMetazoa"/>
        </authorList>
    </citation>
    <scope>IDENTIFICATION</scope>
    <source>
        <strain evidence="3">WRAIR2</strain>
    </source>
</reference>
<keyword evidence="1" id="KW-0862">Zinc</keyword>
<proteinExistence type="predicted"/>
<feature type="domain" description="CCHC-type" evidence="2">
    <location>
        <begin position="294"/>
        <end position="311"/>
    </location>
</feature>
<dbReference type="EnsemblMetazoa" id="ADIR005289-RA">
    <property type="protein sequence ID" value="ADIR005289-PA"/>
    <property type="gene ID" value="ADIR005289"/>
</dbReference>
<dbReference type="STRING" id="7168.A0A182NCC5"/>
<evidence type="ECO:0000313" key="3">
    <source>
        <dbReference type="EnsemblMetazoa" id="ADIR005289-PA"/>
    </source>
</evidence>
<name>A0A182NCC5_9DIPT</name>
<dbReference type="Pfam" id="PF03564">
    <property type="entry name" value="DUF1759"/>
    <property type="match status" value="1"/>
</dbReference>
<dbReference type="AlphaFoldDB" id="A0A182NCC5"/>
<dbReference type="Gene3D" id="4.10.60.10">
    <property type="entry name" value="Zinc finger, CCHC-type"/>
    <property type="match status" value="1"/>
</dbReference>
<reference evidence="4" key="1">
    <citation type="submission" date="2013-03" db="EMBL/GenBank/DDBJ databases">
        <title>The Genome Sequence of Anopheles dirus WRAIR2.</title>
        <authorList>
            <consortium name="The Broad Institute Genomics Platform"/>
            <person name="Neafsey D.E."/>
            <person name="Walton C."/>
            <person name="Walker B."/>
            <person name="Young S.K."/>
            <person name="Zeng Q."/>
            <person name="Gargeya S."/>
            <person name="Fitzgerald M."/>
            <person name="Haas B."/>
            <person name="Abouelleil A."/>
            <person name="Allen A.W."/>
            <person name="Alvarado L."/>
            <person name="Arachchi H.M."/>
            <person name="Berlin A.M."/>
            <person name="Chapman S.B."/>
            <person name="Gainer-Dewar J."/>
            <person name="Goldberg J."/>
            <person name="Griggs A."/>
            <person name="Gujja S."/>
            <person name="Hansen M."/>
            <person name="Howarth C."/>
            <person name="Imamovic A."/>
            <person name="Ireland A."/>
            <person name="Larimer J."/>
            <person name="McCowan C."/>
            <person name="Murphy C."/>
            <person name="Pearson M."/>
            <person name="Poon T.W."/>
            <person name="Priest M."/>
            <person name="Roberts A."/>
            <person name="Saif S."/>
            <person name="Shea T."/>
            <person name="Sisk P."/>
            <person name="Sykes S."/>
            <person name="Wortman J."/>
            <person name="Nusbaum C."/>
            <person name="Birren B."/>
        </authorList>
    </citation>
    <scope>NUCLEOTIDE SEQUENCE [LARGE SCALE GENOMIC DNA]</scope>
    <source>
        <strain evidence="4">WRAIR2</strain>
    </source>
</reference>
<keyword evidence="1" id="KW-0863">Zinc-finger</keyword>
<dbReference type="Proteomes" id="UP000075884">
    <property type="component" value="Unassembled WGS sequence"/>
</dbReference>
<dbReference type="GO" id="GO:0003676">
    <property type="term" value="F:nucleic acid binding"/>
    <property type="evidence" value="ECO:0007669"/>
    <property type="project" value="InterPro"/>
</dbReference>
<evidence type="ECO:0000256" key="1">
    <source>
        <dbReference type="PROSITE-ProRule" id="PRU00047"/>
    </source>
</evidence>
<dbReference type="VEuPathDB" id="VectorBase:ADIR005289"/>
<organism evidence="3 4">
    <name type="scientific">Anopheles dirus</name>
    <dbReference type="NCBI Taxonomy" id="7168"/>
    <lineage>
        <taxon>Eukaryota</taxon>
        <taxon>Metazoa</taxon>
        <taxon>Ecdysozoa</taxon>
        <taxon>Arthropoda</taxon>
        <taxon>Hexapoda</taxon>
        <taxon>Insecta</taxon>
        <taxon>Pterygota</taxon>
        <taxon>Neoptera</taxon>
        <taxon>Endopterygota</taxon>
        <taxon>Diptera</taxon>
        <taxon>Nematocera</taxon>
        <taxon>Culicoidea</taxon>
        <taxon>Culicidae</taxon>
        <taxon>Anophelinae</taxon>
        <taxon>Anopheles</taxon>
    </lineage>
</organism>
<keyword evidence="1" id="KW-0479">Metal-binding</keyword>
<dbReference type="InterPro" id="IPR001878">
    <property type="entry name" value="Znf_CCHC"/>
</dbReference>
<evidence type="ECO:0000259" key="2">
    <source>
        <dbReference type="PROSITE" id="PS50158"/>
    </source>
</evidence>
<dbReference type="InterPro" id="IPR005312">
    <property type="entry name" value="DUF1759"/>
</dbReference>
<accession>A0A182NCC5</accession>
<evidence type="ECO:0000313" key="4">
    <source>
        <dbReference type="Proteomes" id="UP000075884"/>
    </source>
</evidence>
<protein>
    <recommendedName>
        <fullName evidence="2">CCHC-type domain-containing protein</fullName>
    </recommendedName>
</protein>
<keyword evidence="4" id="KW-1185">Reference proteome</keyword>
<dbReference type="PANTHER" id="PTHR47331">
    <property type="entry name" value="PHD-TYPE DOMAIN-CONTAINING PROTEIN"/>
    <property type="match status" value="1"/>
</dbReference>
<sequence>MDKSVSAYIKTEDEVVLTSQTTTIKRSDNTGDPIQEWRSAASTPAKCALLKLRPTEGPAAPPLDIILASTAARPDHLPRIELPKFNGSPSKWPTFAGRLEKCVASLTEDADRIAFLLKCRCDIARYSCEAFENAGMPFQQTWKKLEERFYKKRVAFLGHFQQMLELPKLTTVSANGLMRIIDVVETSIASARQIAGEQGQKPTVIEDGLLVSRGDLTCNASLRGRSCGTSLTSWLIKFTTNRRRRTVHAPTPASHPPDQHGRCSLPRTVRPAVSKPAVISQSPATGTSAAIGLRRCYACDNSGHVGTLCPELRARSAVERIHFVMGKGKFINCLSKQHAAADCPSEKRCQTCSIKDHTLLHIFSDMSPKSKRRETIYVCIYVLSGGGKPIDVSLHFGATSIRLPTWASEDNLLGLRPQLRLWEANIKVTKRLFKSTAKGTQLNLVELQTLMHQISAILQAITYGATIIKTEDRKG</sequence>
<dbReference type="GO" id="GO:0008270">
    <property type="term" value="F:zinc ion binding"/>
    <property type="evidence" value="ECO:0007669"/>
    <property type="project" value="UniProtKB-KW"/>
</dbReference>